<dbReference type="RefSeq" id="WP_135250920.1">
    <property type="nucleotide sequence ID" value="NZ_SMLK01000006.1"/>
</dbReference>
<accession>A0A4Z0BHG7</accession>
<dbReference type="Proteomes" id="UP000297839">
    <property type="component" value="Unassembled WGS sequence"/>
</dbReference>
<evidence type="ECO:0000256" key="1">
    <source>
        <dbReference type="SAM" id="SignalP"/>
    </source>
</evidence>
<organism evidence="2 3">
    <name type="scientific">Ramlibacter humi</name>
    <dbReference type="NCBI Taxonomy" id="2530451"/>
    <lineage>
        <taxon>Bacteria</taxon>
        <taxon>Pseudomonadati</taxon>
        <taxon>Pseudomonadota</taxon>
        <taxon>Betaproteobacteria</taxon>
        <taxon>Burkholderiales</taxon>
        <taxon>Comamonadaceae</taxon>
        <taxon>Ramlibacter</taxon>
    </lineage>
</organism>
<sequence length="86" mass="8043">MGTKRRVALGGIAWASLVAAGLGACGGGGDGSDDAAGGMATGSSVSAAGGSSTLLANCEMFPAQAVFNTATRPAASGIRCPAQPGT</sequence>
<feature type="signal peptide" evidence="1">
    <location>
        <begin position="1"/>
        <end position="20"/>
    </location>
</feature>
<feature type="chain" id="PRO_5021417317" description="Tannase/feruloyl esterase family alpha/beta hydrolase" evidence="1">
    <location>
        <begin position="21"/>
        <end position="86"/>
    </location>
</feature>
<evidence type="ECO:0000313" key="2">
    <source>
        <dbReference type="EMBL" id="TFY98230.1"/>
    </source>
</evidence>
<evidence type="ECO:0008006" key="4">
    <source>
        <dbReference type="Google" id="ProtNLM"/>
    </source>
</evidence>
<proteinExistence type="predicted"/>
<dbReference type="EMBL" id="SMLK01000006">
    <property type="protein sequence ID" value="TFY98230.1"/>
    <property type="molecule type" value="Genomic_DNA"/>
</dbReference>
<gene>
    <name evidence="2" type="ORF">EZ216_16680</name>
</gene>
<evidence type="ECO:0000313" key="3">
    <source>
        <dbReference type="Proteomes" id="UP000297839"/>
    </source>
</evidence>
<comment type="caution">
    <text evidence="2">The sequence shown here is derived from an EMBL/GenBank/DDBJ whole genome shotgun (WGS) entry which is preliminary data.</text>
</comment>
<dbReference type="PROSITE" id="PS51257">
    <property type="entry name" value="PROKAR_LIPOPROTEIN"/>
    <property type="match status" value="1"/>
</dbReference>
<reference evidence="2 3" key="1">
    <citation type="submission" date="2019-03" db="EMBL/GenBank/DDBJ databases">
        <title>Ramlibacter sp. 18x22-1, whole genome shotgun sequence.</title>
        <authorList>
            <person name="Zhang X."/>
            <person name="Feng G."/>
            <person name="Zhu H."/>
        </authorList>
    </citation>
    <scope>NUCLEOTIDE SEQUENCE [LARGE SCALE GENOMIC DNA]</scope>
    <source>
        <strain evidence="2 3">18x22-1</strain>
    </source>
</reference>
<keyword evidence="1" id="KW-0732">Signal</keyword>
<dbReference type="AlphaFoldDB" id="A0A4Z0BHG7"/>
<name>A0A4Z0BHG7_9BURK</name>
<protein>
    <recommendedName>
        <fullName evidence="4">Tannase/feruloyl esterase family alpha/beta hydrolase</fullName>
    </recommendedName>
</protein>
<keyword evidence="3" id="KW-1185">Reference proteome</keyword>